<dbReference type="RefSeq" id="XP_062658174.1">
    <property type="nucleotide sequence ID" value="XM_062799096.1"/>
</dbReference>
<gene>
    <name evidence="1" type="ORF">B0H64DRAFT_192035</name>
</gene>
<dbReference type="AlphaFoldDB" id="A0AAE0HE29"/>
<reference evidence="1" key="2">
    <citation type="submission" date="2023-06" db="EMBL/GenBank/DDBJ databases">
        <authorList>
            <consortium name="Lawrence Berkeley National Laboratory"/>
            <person name="Haridas S."/>
            <person name="Hensen N."/>
            <person name="Bonometti L."/>
            <person name="Westerberg I."/>
            <person name="Brannstrom I.O."/>
            <person name="Guillou S."/>
            <person name="Cros-Aarteil S."/>
            <person name="Calhoun S."/>
            <person name="Kuo A."/>
            <person name="Mondo S."/>
            <person name="Pangilinan J."/>
            <person name="Riley R."/>
            <person name="Labutti K."/>
            <person name="Andreopoulos B."/>
            <person name="Lipzen A."/>
            <person name="Chen C."/>
            <person name="Yanf M."/>
            <person name="Daum C."/>
            <person name="Ng V."/>
            <person name="Clum A."/>
            <person name="Steindorff A."/>
            <person name="Ohm R."/>
            <person name="Martin F."/>
            <person name="Silar P."/>
            <person name="Natvig D."/>
            <person name="Lalanne C."/>
            <person name="Gautier V."/>
            <person name="Ament-Velasquez S.L."/>
            <person name="Kruys A."/>
            <person name="Hutchinson M.I."/>
            <person name="Powell A.J."/>
            <person name="Barry K."/>
            <person name="Miller A.N."/>
            <person name="Grigoriev I.V."/>
            <person name="Debuchy R."/>
            <person name="Gladieux P."/>
            <person name="Thoren M.H."/>
            <person name="Johannesson H."/>
        </authorList>
    </citation>
    <scope>NUCLEOTIDE SEQUENCE</scope>
    <source>
        <strain evidence="1">CBS 168.71</strain>
    </source>
</reference>
<comment type="caution">
    <text evidence="1">The sequence shown here is derived from an EMBL/GenBank/DDBJ whole genome shotgun (WGS) entry which is preliminary data.</text>
</comment>
<proteinExistence type="predicted"/>
<evidence type="ECO:0000313" key="1">
    <source>
        <dbReference type="EMBL" id="KAK3294660.1"/>
    </source>
</evidence>
<reference evidence="1" key="1">
    <citation type="journal article" date="2023" name="Mol. Phylogenet. Evol.">
        <title>Genome-scale phylogeny and comparative genomics of the fungal order Sordariales.</title>
        <authorList>
            <person name="Hensen N."/>
            <person name="Bonometti L."/>
            <person name="Westerberg I."/>
            <person name="Brannstrom I.O."/>
            <person name="Guillou S."/>
            <person name="Cros-Aarteil S."/>
            <person name="Calhoun S."/>
            <person name="Haridas S."/>
            <person name="Kuo A."/>
            <person name="Mondo S."/>
            <person name="Pangilinan J."/>
            <person name="Riley R."/>
            <person name="LaButti K."/>
            <person name="Andreopoulos B."/>
            <person name="Lipzen A."/>
            <person name="Chen C."/>
            <person name="Yan M."/>
            <person name="Daum C."/>
            <person name="Ng V."/>
            <person name="Clum A."/>
            <person name="Steindorff A."/>
            <person name="Ohm R.A."/>
            <person name="Martin F."/>
            <person name="Silar P."/>
            <person name="Natvig D.O."/>
            <person name="Lalanne C."/>
            <person name="Gautier V."/>
            <person name="Ament-Velasquez S.L."/>
            <person name="Kruys A."/>
            <person name="Hutchinson M.I."/>
            <person name="Powell A.J."/>
            <person name="Barry K."/>
            <person name="Miller A.N."/>
            <person name="Grigoriev I.V."/>
            <person name="Debuchy R."/>
            <person name="Gladieux P."/>
            <person name="Hiltunen Thoren M."/>
            <person name="Johannesson H."/>
        </authorList>
    </citation>
    <scope>NUCLEOTIDE SEQUENCE</scope>
    <source>
        <strain evidence="1">CBS 168.71</strain>
    </source>
</reference>
<dbReference type="Proteomes" id="UP001278766">
    <property type="component" value="Unassembled WGS sequence"/>
</dbReference>
<sequence>MLPPCLLWMPGHRHQTHPPSRPFSSAYQSLLRVPPLIVAMALAWATCGDHSGGAMAPPVAPRQLVTWRKGKLELPASGQVQIEVASRSAHRRCGLELGSKAKSNTETSTARRVQTPESHSWVQGGWASIALEHYAPTALFLDRAPFQAHSQPASHCWHRVSQDSWGQQSKS</sequence>
<accession>A0AAE0HE29</accession>
<keyword evidence="2" id="KW-1185">Reference proteome</keyword>
<protein>
    <submittedName>
        <fullName evidence="1">Uncharacterized protein</fullName>
    </submittedName>
</protein>
<dbReference type="GeneID" id="87836044"/>
<dbReference type="EMBL" id="JAUEPN010000005">
    <property type="protein sequence ID" value="KAK3294660.1"/>
    <property type="molecule type" value="Genomic_DNA"/>
</dbReference>
<evidence type="ECO:0000313" key="2">
    <source>
        <dbReference type="Proteomes" id="UP001278766"/>
    </source>
</evidence>
<name>A0AAE0HE29_9PEZI</name>
<organism evidence="1 2">
    <name type="scientific">Chaetomium fimeti</name>
    <dbReference type="NCBI Taxonomy" id="1854472"/>
    <lineage>
        <taxon>Eukaryota</taxon>
        <taxon>Fungi</taxon>
        <taxon>Dikarya</taxon>
        <taxon>Ascomycota</taxon>
        <taxon>Pezizomycotina</taxon>
        <taxon>Sordariomycetes</taxon>
        <taxon>Sordariomycetidae</taxon>
        <taxon>Sordariales</taxon>
        <taxon>Chaetomiaceae</taxon>
        <taxon>Chaetomium</taxon>
    </lineage>
</organism>